<dbReference type="SMART" id="SM00499">
    <property type="entry name" value="AAI"/>
    <property type="match status" value="1"/>
</dbReference>
<keyword evidence="4" id="KW-0732">Signal</keyword>
<dbReference type="OrthoDB" id="1873458at2759"/>
<dbReference type="PANTHER" id="PTHR35501">
    <property type="entry name" value="PROTEIN YY1"/>
    <property type="match status" value="1"/>
</dbReference>
<evidence type="ECO:0000256" key="3">
    <source>
        <dbReference type="ARBA" id="ARBA00038300"/>
    </source>
</evidence>
<reference evidence="6" key="1">
    <citation type="submission" date="2020-07" db="EMBL/GenBank/DDBJ databases">
        <title>Ethylene signaling mediates host invasion by parasitic plants.</title>
        <authorList>
            <person name="Yoshida S."/>
        </authorList>
    </citation>
    <scope>NUCLEOTIDE SEQUENCE</scope>
    <source>
        <strain evidence="6">Okayama</strain>
    </source>
</reference>
<evidence type="ECO:0000256" key="1">
    <source>
        <dbReference type="ARBA" id="ARBA00004613"/>
    </source>
</evidence>
<name>A0A830BJ82_9LAMI</name>
<dbReference type="AlphaFoldDB" id="A0A830BJ82"/>
<evidence type="ECO:0000256" key="4">
    <source>
        <dbReference type="SAM" id="SignalP"/>
    </source>
</evidence>
<evidence type="ECO:0000259" key="5">
    <source>
        <dbReference type="SMART" id="SM00499"/>
    </source>
</evidence>
<dbReference type="GO" id="GO:0005576">
    <property type="term" value="C:extracellular region"/>
    <property type="evidence" value="ECO:0007669"/>
    <property type="project" value="UniProtKB-SubCell"/>
</dbReference>
<dbReference type="EMBL" id="BMAC01000093">
    <property type="protein sequence ID" value="GFP84774.1"/>
    <property type="molecule type" value="Genomic_DNA"/>
</dbReference>
<protein>
    <submittedName>
        <fullName evidence="6">Stamen-specific protein fil1</fullName>
    </submittedName>
</protein>
<comment type="caution">
    <text evidence="6">The sequence shown here is derived from an EMBL/GenBank/DDBJ whole genome shotgun (WGS) entry which is preliminary data.</text>
</comment>
<evidence type="ECO:0000313" key="6">
    <source>
        <dbReference type="EMBL" id="GFP84774.1"/>
    </source>
</evidence>
<evidence type="ECO:0000256" key="2">
    <source>
        <dbReference type="ARBA" id="ARBA00022525"/>
    </source>
</evidence>
<feature type="signal peptide" evidence="4">
    <location>
        <begin position="1"/>
        <end position="29"/>
    </location>
</feature>
<organism evidence="6 7">
    <name type="scientific">Phtheirospermum japonicum</name>
    <dbReference type="NCBI Taxonomy" id="374723"/>
    <lineage>
        <taxon>Eukaryota</taxon>
        <taxon>Viridiplantae</taxon>
        <taxon>Streptophyta</taxon>
        <taxon>Embryophyta</taxon>
        <taxon>Tracheophyta</taxon>
        <taxon>Spermatophyta</taxon>
        <taxon>Magnoliopsida</taxon>
        <taxon>eudicotyledons</taxon>
        <taxon>Gunneridae</taxon>
        <taxon>Pentapetalae</taxon>
        <taxon>asterids</taxon>
        <taxon>lamiids</taxon>
        <taxon>Lamiales</taxon>
        <taxon>Orobanchaceae</taxon>
        <taxon>Orobanchaceae incertae sedis</taxon>
        <taxon>Phtheirospermum</taxon>
    </lineage>
</organism>
<comment type="subcellular location">
    <subcellularLocation>
        <location evidence="1">Secreted</location>
    </subcellularLocation>
</comment>
<dbReference type="SUPFAM" id="SSF47699">
    <property type="entry name" value="Bifunctional inhibitor/lipid-transfer protein/seed storage 2S albumin"/>
    <property type="match status" value="1"/>
</dbReference>
<feature type="chain" id="PRO_5032832421" evidence="4">
    <location>
        <begin position="30"/>
        <end position="98"/>
    </location>
</feature>
<feature type="domain" description="Bifunctional inhibitor/plant lipid transfer protein/seed storage helical" evidence="5">
    <location>
        <begin position="33"/>
        <end position="92"/>
    </location>
</feature>
<keyword evidence="2" id="KW-0964">Secreted</keyword>
<dbReference type="InterPro" id="IPR036312">
    <property type="entry name" value="Bifun_inhib/LTP/seed_sf"/>
</dbReference>
<dbReference type="PANTHER" id="PTHR35501:SF3">
    <property type="entry name" value="PROTEIN YY1"/>
    <property type="match status" value="1"/>
</dbReference>
<evidence type="ECO:0000313" key="7">
    <source>
        <dbReference type="Proteomes" id="UP000653305"/>
    </source>
</evidence>
<comment type="similarity">
    <text evidence="3">Belongs to the A9/FIL1 family.</text>
</comment>
<dbReference type="InterPro" id="IPR016140">
    <property type="entry name" value="Bifunc_inhib/LTP/seed_store"/>
</dbReference>
<gene>
    <name evidence="6" type="ORF">PHJA_000621300</name>
</gene>
<sequence length="98" mass="10135">MAATKSSLPLVMLIVLMIAQSQLVNVTQAQSTCTAALTSLNVCAPFVVPGASSNPSNDCCGALQAVDHDCLCSTLRIAARIPAQCNLPPLTCGIFNFP</sequence>
<accession>A0A830BJ82</accession>
<dbReference type="Gene3D" id="1.10.110.10">
    <property type="entry name" value="Plant lipid-transfer and hydrophobic proteins"/>
    <property type="match status" value="1"/>
</dbReference>
<proteinExistence type="inferred from homology"/>
<keyword evidence="7" id="KW-1185">Reference proteome</keyword>
<dbReference type="Pfam" id="PF14368">
    <property type="entry name" value="LTP_2"/>
    <property type="match status" value="1"/>
</dbReference>
<dbReference type="Proteomes" id="UP000653305">
    <property type="component" value="Unassembled WGS sequence"/>
</dbReference>